<name>A0ABS7X1X3_9GAMM</name>
<evidence type="ECO:0000259" key="9">
    <source>
        <dbReference type="SMART" id="SM00984"/>
    </source>
</evidence>
<dbReference type="InterPro" id="IPR036291">
    <property type="entry name" value="NAD(P)-bd_dom_sf"/>
</dbReference>
<dbReference type="NCBIfam" id="TIGR03026">
    <property type="entry name" value="NDP-sugDHase"/>
    <property type="match status" value="1"/>
</dbReference>
<dbReference type="Pfam" id="PF00984">
    <property type="entry name" value="UDPG_MGDP_dh"/>
    <property type="match status" value="1"/>
</dbReference>
<comment type="similarity">
    <text evidence="2 8">Belongs to the UDP-glucose/GDP-mannose dehydrogenase family.</text>
</comment>
<evidence type="ECO:0000313" key="10">
    <source>
        <dbReference type="EMBL" id="MBZ9568575.1"/>
    </source>
</evidence>
<evidence type="ECO:0000256" key="7">
    <source>
        <dbReference type="ARBA" id="ARBA00047473"/>
    </source>
</evidence>
<evidence type="ECO:0000256" key="3">
    <source>
        <dbReference type="ARBA" id="ARBA00012954"/>
    </source>
</evidence>
<proteinExistence type="inferred from homology"/>
<keyword evidence="6 8" id="KW-0520">NAD</keyword>
<dbReference type="PIRSF" id="PIRSF500134">
    <property type="entry name" value="UDPglc_DH_bac"/>
    <property type="match status" value="1"/>
</dbReference>
<keyword evidence="11" id="KW-1185">Reference proteome</keyword>
<dbReference type="Proteomes" id="UP001319883">
    <property type="component" value="Unassembled WGS sequence"/>
</dbReference>
<dbReference type="SUPFAM" id="SSF51735">
    <property type="entry name" value="NAD(P)-binding Rossmann-fold domains"/>
    <property type="match status" value="1"/>
</dbReference>
<comment type="pathway">
    <text evidence="1">Nucleotide-sugar biosynthesis; UDP-alpha-D-glucuronate biosynthesis; UDP-alpha-D-glucuronate from UDP-alpha-D-glucose: step 1/1.</text>
</comment>
<dbReference type="PANTHER" id="PTHR43750">
    <property type="entry name" value="UDP-GLUCOSE 6-DEHYDROGENASE TUAD"/>
    <property type="match status" value="1"/>
</dbReference>
<dbReference type="Gene3D" id="3.40.50.720">
    <property type="entry name" value="NAD(P)-binding Rossmann-like Domain"/>
    <property type="match status" value="2"/>
</dbReference>
<protein>
    <recommendedName>
        <fullName evidence="4 8">UDP-glucose 6-dehydrogenase</fullName>
        <ecNumber evidence="3 8">1.1.1.22</ecNumber>
    </recommendedName>
</protein>
<dbReference type="SUPFAM" id="SSF52413">
    <property type="entry name" value="UDP-glucose/GDP-mannose dehydrogenase C-terminal domain"/>
    <property type="match status" value="1"/>
</dbReference>
<comment type="catalytic activity">
    <reaction evidence="7 8">
        <text>UDP-alpha-D-glucose + 2 NAD(+) + H2O = UDP-alpha-D-glucuronate + 2 NADH + 3 H(+)</text>
        <dbReference type="Rhea" id="RHEA:23596"/>
        <dbReference type="ChEBI" id="CHEBI:15377"/>
        <dbReference type="ChEBI" id="CHEBI:15378"/>
        <dbReference type="ChEBI" id="CHEBI:57540"/>
        <dbReference type="ChEBI" id="CHEBI:57945"/>
        <dbReference type="ChEBI" id="CHEBI:58052"/>
        <dbReference type="ChEBI" id="CHEBI:58885"/>
        <dbReference type="EC" id="1.1.1.22"/>
    </reaction>
</comment>
<dbReference type="InterPro" id="IPR028357">
    <property type="entry name" value="UDPglc_DH_bac"/>
</dbReference>
<dbReference type="InterPro" id="IPR036220">
    <property type="entry name" value="UDP-Glc/GDP-Man_DH_C_sf"/>
</dbReference>
<dbReference type="PIRSF" id="PIRSF000124">
    <property type="entry name" value="UDPglc_GDPman_dh"/>
    <property type="match status" value="1"/>
</dbReference>
<evidence type="ECO:0000256" key="2">
    <source>
        <dbReference type="ARBA" id="ARBA00006601"/>
    </source>
</evidence>
<evidence type="ECO:0000256" key="5">
    <source>
        <dbReference type="ARBA" id="ARBA00023002"/>
    </source>
</evidence>
<dbReference type="InterPro" id="IPR008927">
    <property type="entry name" value="6-PGluconate_DH-like_C_sf"/>
</dbReference>
<dbReference type="SUPFAM" id="SSF48179">
    <property type="entry name" value="6-phosphogluconate dehydrogenase C-terminal domain-like"/>
    <property type="match status" value="1"/>
</dbReference>
<feature type="domain" description="UDP-glucose/GDP-mannose dehydrogenase C-terminal" evidence="9">
    <location>
        <begin position="320"/>
        <end position="424"/>
    </location>
</feature>
<dbReference type="PANTHER" id="PTHR43750:SF3">
    <property type="entry name" value="UDP-GLUCOSE 6-DEHYDROGENASE TUAD"/>
    <property type="match status" value="1"/>
</dbReference>
<accession>A0ABS7X1X3</accession>
<dbReference type="InterPro" id="IPR014026">
    <property type="entry name" value="UDP-Glc/GDP-Man_DH_dimer"/>
</dbReference>
<evidence type="ECO:0000256" key="4">
    <source>
        <dbReference type="ARBA" id="ARBA00015132"/>
    </source>
</evidence>
<dbReference type="InterPro" id="IPR014027">
    <property type="entry name" value="UDP-Glc/GDP-Man_DH_C"/>
</dbReference>
<evidence type="ECO:0000256" key="1">
    <source>
        <dbReference type="ARBA" id="ARBA00004701"/>
    </source>
</evidence>
<organism evidence="10 11">
    <name type="scientific">Modicisalibacter tunisiensis</name>
    <dbReference type="NCBI Taxonomy" id="390637"/>
    <lineage>
        <taxon>Bacteria</taxon>
        <taxon>Pseudomonadati</taxon>
        <taxon>Pseudomonadota</taxon>
        <taxon>Gammaproteobacteria</taxon>
        <taxon>Oceanospirillales</taxon>
        <taxon>Halomonadaceae</taxon>
        <taxon>Modicisalibacter</taxon>
    </lineage>
</organism>
<evidence type="ECO:0000256" key="6">
    <source>
        <dbReference type="ARBA" id="ARBA00023027"/>
    </source>
</evidence>
<dbReference type="RefSeq" id="WP_224421147.1">
    <property type="nucleotide sequence ID" value="NZ_JAGXFD010000001.1"/>
</dbReference>
<gene>
    <name evidence="10" type="ORF">KGQ91_12930</name>
</gene>
<dbReference type="Gene3D" id="1.20.5.100">
    <property type="entry name" value="Cytochrome c1, transmembrane anchor, C-terminal"/>
    <property type="match status" value="1"/>
</dbReference>
<dbReference type="Pfam" id="PF03720">
    <property type="entry name" value="UDPG_MGDP_dh_C"/>
    <property type="match status" value="1"/>
</dbReference>
<dbReference type="EC" id="1.1.1.22" evidence="3 8"/>
<sequence length="445" mass="48298">MQITIFGTGYVGLVTGACLADVGHEVLCMDVDADKIARLEAGEIPIYEPGLEALVSHNVAEERLRFTTDPAAAVAFGTLQFIAVGTPPDEDGSADLQYVLAVARTIGEHMDGYRVIVDKSTVPVGTAGRVREAVRGALATRGSELDFDVCSNPEFLKEGAAIEDFTHGARIIVGTDSPRVEALMRECYAPYNRHHEKLMFMDVKSAELTKYAANAMLATKISFMNEIANLAERLGADVEEVRRGIGSDPRIGYHFIYPGCGYGGSCFPKDVQALARTAGEVAYRAELLEAVEAVNHRQKATLFAKLSQAFDGDLSGKTVALWGLAFKPNTDDMREAPSRVLMEALWAAGARVQAYDPEAMAECRRLYGERDDLALVEGREAAVTGADALVICTEWKAFRSVDFAWLRRTLTTPVVVDGRNLYDPQAARQAGLLYYAVGRGASLVD</sequence>
<dbReference type="InterPro" id="IPR017476">
    <property type="entry name" value="UDP-Glc/GDP-Man"/>
</dbReference>
<evidence type="ECO:0000256" key="8">
    <source>
        <dbReference type="PIRNR" id="PIRNR000124"/>
    </source>
</evidence>
<dbReference type="Pfam" id="PF03721">
    <property type="entry name" value="UDPG_MGDP_dh_N"/>
    <property type="match status" value="1"/>
</dbReference>
<dbReference type="EMBL" id="JAGXFD010000001">
    <property type="protein sequence ID" value="MBZ9568575.1"/>
    <property type="molecule type" value="Genomic_DNA"/>
</dbReference>
<keyword evidence="5 8" id="KW-0560">Oxidoreductase</keyword>
<reference evidence="10 11" key="1">
    <citation type="submission" date="2021-05" db="EMBL/GenBank/DDBJ databases">
        <title>Petroleum and Energy Research Collection (APPE): ex situ preservation of microbial diversity associated with the oil industry and exploitation of its biotechnological potential.</title>
        <authorList>
            <person name="Paixao C.T.M."/>
            <person name="Gomes M.B."/>
            <person name="Oliveira V.M."/>
        </authorList>
    </citation>
    <scope>NUCLEOTIDE SEQUENCE [LARGE SCALE GENOMIC DNA]</scope>
    <source>
        <strain evidence="10 11">LIT2</strain>
    </source>
</reference>
<comment type="caution">
    <text evidence="10">The sequence shown here is derived from an EMBL/GenBank/DDBJ whole genome shotgun (WGS) entry which is preliminary data.</text>
</comment>
<evidence type="ECO:0000313" key="11">
    <source>
        <dbReference type="Proteomes" id="UP001319883"/>
    </source>
</evidence>
<dbReference type="SMART" id="SM00984">
    <property type="entry name" value="UDPG_MGDP_dh_C"/>
    <property type="match status" value="1"/>
</dbReference>
<dbReference type="InterPro" id="IPR001732">
    <property type="entry name" value="UDP-Glc/GDP-Man_DH_N"/>
</dbReference>